<reference evidence="1" key="1">
    <citation type="submission" date="2022-06" db="EMBL/GenBank/DDBJ databases">
        <title>Genome Sequence of Candolleomyces eurysporus.</title>
        <authorList>
            <person name="Buettner E."/>
        </authorList>
    </citation>
    <scope>NUCLEOTIDE SEQUENCE</scope>
    <source>
        <strain evidence="1">VTCC 930004</strain>
    </source>
</reference>
<evidence type="ECO:0000313" key="2">
    <source>
        <dbReference type="Proteomes" id="UP001140091"/>
    </source>
</evidence>
<sequence length="563" mass="64087">MSQPIHSSITRPSSIVLSRLLSNNEAPDAHEAASINQGISNLQGEISRLRSQLDHLEGLLQKHRGVVSVVRTMPFEVWGRIFTFVLPSCSTQYEKKELLYLALVCRTWCQAVRFTHRLWSQYSVLSYFPSYEATKSWLSRSGDLPKTLKVSGFRCSHSRGRMPPDSDFWCRMIHPELVKMLSEGPVLDHLSLECQVPLCFIKICEQLHPSKWNPIRSLAIRIYEGWSGVIEGEVPSTSFDIPPTVTSLEINLGFISDFGHPGRPLCISPSAYARLKSFSFHATTSAWSNGSALLQALQYCTSLENLTIDKPSRNIWKYDGQGWPVSLPSLRTLRLEQACESEILNYLIMPALTKLVVRRRQYREGEGFRWDFPDPELRYPNLHILQLYAPLSMNPLKLATTLKCLPHLTELTLSGVVSDSHAWDHGDYRGEPESGHRREGKREPPMRDVFQILHSWDKECGASRNLPVLQVLEILDLPSDYRFPYVFDYVAARSSPGVPGQASDSLKKLTVTFLPIRLPSYLSCNFRDFKNVHEAFERRGLSVSITPSIFEPPKRAPLYPFRV</sequence>
<dbReference type="AlphaFoldDB" id="A0A9W8J353"/>
<protein>
    <recommendedName>
        <fullName evidence="3">F-box domain-containing protein</fullName>
    </recommendedName>
</protein>
<evidence type="ECO:0000313" key="1">
    <source>
        <dbReference type="EMBL" id="KAJ2928211.1"/>
    </source>
</evidence>
<dbReference type="Gene3D" id="3.80.10.10">
    <property type="entry name" value="Ribonuclease Inhibitor"/>
    <property type="match status" value="1"/>
</dbReference>
<dbReference type="OrthoDB" id="3013508at2759"/>
<name>A0A9W8J353_9AGAR</name>
<comment type="caution">
    <text evidence="1">The sequence shown here is derived from an EMBL/GenBank/DDBJ whole genome shotgun (WGS) entry which is preliminary data.</text>
</comment>
<accession>A0A9W8J353</accession>
<dbReference type="InterPro" id="IPR036047">
    <property type="entry name" value="F-box-like_dom_sf"/>
</dbReference>
<dbReference type="InterPro" id="IPR032675">
    <property type="entry name" value="LRR_dom_sf"/>
</dbReference>
<proteinExistence type="predicted"/>
<dbReference type="Proteomes" id="UP001140091">
    <property type="component" value="Unassembled WGS sequence"/>
</dbReference>
<dbReference type="SUPFAM" id="SSF52047">
    <property type="entry name" value="RNI-like"/>
    <property type="match status" value="1"/>
</dbReference>
<organism evidence="1 2">
    <name type="scientific">Candolleomyces eurysporus</name>
    <dbReference type="NCBI Taxonomy" id="2828524"/>
    <lineage>
        <taxon>Eukaryota</taxon>
        <taxon>Fungi</taxon>
        <taxon>Dikarya</taxon>
        <taxon>Basidiomycota</taxon>
        <taxon>Agaricomycotina</taxon>
        <taxon>Agaricomycetes</taxon>
        <taxon>Agaricomycetidae</taxon>
        <taxon>Agaricales</taxon>
        <taxon>Agaricineae</taxon>
        <taxon>Psathyrellaceae</taxon>
        <taxon>Candolleomyces</taxon>
    </lineage>
</organism>
<dbReference type="SUPFAM" id="SSF81383">
    <property type="entry name" value="F-box domain"/>
    <property type="match status" value="1"/>
</dbReference>
<feature type="non-terminal residue" evidence="1">
    <location>
        <position position="563"/>
    </location>
</feature>
<gene>
    <name evidence="1" type="ORF">H1R20_g8886</name>
</gene>
<evidence type="ECO:0008006" key="3">
    <source>
        <dbReference type="Google" id="ProtNLM"/>
    </source>
</evidence>
<keyword evidence="2" id="KW-1185">Reference proteome</keyword>
<dbReference type="EMBL" id="JANBPK010000935">
    <property type="protein sequence ID" value="KAJ2928211.1"/>
    <property type="molecule type" value="Genomic_DNA"/>
</dbReference>